<keyword evidence="3" id="KW-0540">Nuclease</keyword>
<gene>
    <name evidence="3" type="ORF">SAMN05216290_0325</name>
</gene>
<dbReference type="GO" id="GO:0004519">
    <property type="term" value="F:endonuclease activity"/>
    <property type="evidence" value="ECO:0007669"/>
    <property type="project" value="UniProtKB-KW"/>
</dbReference>
<protein>
    <submittedName>
        <fullName evidence="3">Putative endonuclease</fullName>
    </submittedName>
</protein>
<dbReference type="EMBL" id="FOIR01000001">
    <property type="protein sequence ID" value="SEV86661.1"/>
    <property type="molecule type" value="Genomic_DNA"/>
</dbReference>
<dbReference type="InterPro" id="IPR000305">
    <property type="entry name" value="GIY-YIG_endonuc"/>
</dbReference>
<dbReference type="AlphaFoldDB" id="A0A1I0MGP3"/>
<dbReference type="PROSITE" id="PS50164">
    <property type="entry name" value="GIY_YIG"/>
    <property type="match status" value="1"/>
</dbReference>
<dbReference type="RefSeq" id="WP_090256649.1">
    <property type="nucleotide sequence ID" value="NZ_FOIR01000001.1"/>
</dbReference>
<evidence type="ECO:0000313" key="3">
    <source>
        <dbReference type="EMBL" id="SEV86661.1"/>
    </source>
</evidence>
<keyword evidence="3" id="KW-0378">Hydrolase</keyword>
<dbReference type="Proteomes" id="UP000199437">
    <property type="component" value="Unassembled WGS sequence"/>
</dbReference>
<keyword evidence="3" id="KW-0255">Endonuclease</keyword>
<dbReference type="InterPro" id="IPR050190">
    <property type="entry name" value="UPF0213_domain"/>
</dbReference>
<evidence type="ECO:0000256" key="1">
    <source>
        <dbReference type="ARBA" id="ARBA00007435"/>
    </source>
</evidence>
<sequence length="103" mass="12014">MAKGGSTYIMSNKNRTVLYIGVTSDLISRVLEHKSGNGSKFTKKYNCTDLLYYEPFAFIEEAISREKQLKNWHKDWKWNLIREFNPTLIDLSKSIGINLEHDL</sequence>
<feature type="domain" description="GIY-YIG" evidence="2">
    <location>
        <begin position="3"/>
        <end position="80"/>
    </location>
</feature>
<dbReference type="GeneID" id="99985088"/>
<dbReference type="SUPFAM" id="SSF82771">
    <property type="entry name" value="GIY-YIG endonuclease"/>
    <property type="match status" value="1"/>
</dbReference>
<evidence type="ECO:0000313" key="4">
    <source>
        <dbReference type="Proteomes" id="UP000199437"/>
    </source>
</evidence>
<name>A0A1I0MGP3_9BACT</name>
<dbReference type="CDD" id="cd10448">
    <property type="entry name" value="GIY-YIG_unchar_3"/>
    <property type="match status" value="1"/>
</dbReference>
<dbReference type="InterPro" id="IPR035901">
    <property type="entry name" value="GIY-YIG_endonuc_sf"/>
</dbReference>
<dbReference type="SMART" id="SM00465">
    <property type="entry name" value="GIYc"/>
    <property type="match status" value="1"/>
</dbReference>
<comment type="similarity">
    <text evidence="1">Belongs to the UPF0213 family.</text>
</comment>
<dbReference type="Pfam" id="PF01541">
    <property type="entry name" value="GIY-YIG"/>
    <property type="match status" value="1"/>
</dbReference>
<accession>A0A1I0MGP3</accession>
<organism evidence="3 4">
    <name type="scientific">Roseivirga pacifica</name>
    <dbReference type="NCBI Taxonomy" id="1267423"/>
    <lineage>
        <taxon>Bacteria</taxon>
        <taxon>Pseudomonadati</taxon>
        <taxon>Bacteroidota</taxon>
        <taxon>Cytophagia</taxon>
        <taxon>Cytophagales</taxon>
        <taxon>Roseivirgaceae</taxon>
        <taxon>Roseivirga</taxon>
    </lineage>
</organism>
<dbReference type="PANTHER" id="PTHR34477">
    <property type="entry name" value="UPF0213 PROTEIN YHBQ"/>
    <property type="match status" value="1"/>
</dbReference>
<dbReference type="PANTHER" id="PTHR34477:SF5">
    <property type="entry name" value="BSL5627 PROTEIN"/>
    <property type="match status" value="1"/>
</dbReference>
<keyword evidence="4" id="KW-1185">Reference proteome</keyword>
<proteinExistence type="inferred from homology"/>
<evidence type="ECO:0000259" key="2">
    <source>
        <dbReference type="PROSITE" id="PS50164"/>
    </source>
</evidence>
<reference evidence="4" key="1">
    <citation type="submission" date="2016-10" db="EMBL/GenBank/DDBJ databases">
        <authorList>
            <person name="Varghese N."/>
            <person name="Submissions S."/>
        </authorList>
    </citation>
    <scope>NUCLEOTIDE SEQUENCE [LARGE SCALE GENOMIC DNA]</scope>
    <source>
        <strain evidence="4">CGMCC 1.12402</strain>
    </source>
</reference>
<dbReference type="OrthoDB" id="1495241at2"/>
<dbReference type="Gene3D" id="3.40.1440.10">
    <property type="entry name" value="GIY-YIG endonuclease"/>
    <property type="match status" value="1"/>
</dbReference>